<sequence length="543" mass="57209">MLAFAELLAGLGLLFVGLKFMSAHLQQAMGRRVRALLKAATRSRLIGFVCGAMTGAIAQSSNAVTLIAANLVRGGVLTTREAIPVVAGANVGTSALVFIAAIDTRIAVLYLVGLVGCSYQFKLDRKPVQREWMGVLLGLALLFLGLELIREAPTTIALKDAAALLSGIGPFLGFGIGLGLALVTQSSSTATVLCVAAVQAEMIGLHDSFFVVLGANFGSGLATLLSAGGLHGTGKQLCFVQIIVRGVGCLVVFLAWAAAAAAGLSGGVTFSSISSGGTSFAISIIFLLLQLSGGLAAIAFLGTTEALARRFSPPNREDHVSRPHFITDDALGHVSTALDLAARETDRLIRHLPDLLPDLDQSGADDAKVRAIQWRGAAAIARATDVFLVELIDRQPVREDLDIALALQHQQGLIEALQDTLKSFADAIDSFPAPPPLAFNLCESLRAIVLELADTRGGSAAEFDLLIALTAERSEILERIRRTLSTAALGTAEEARTLLRALSFFERAVWLVHRLAMTLRPAANEANRDLAGDHLTRDEADAD</sequence>
<keyword evidence="2" id="KW-1003">Cell membrane</keyword>
<feature type="transmembrane region" description="Helical" evidence="6">
    <location>
        <begin position="132"/>
        <end position="149"/>
    </location>
</feature>
<dbReference type="InterPro" id="IPR003841">
    <property type="entry name" value="Na/Pi_transpt"/>
</dbReference>
<proteinExistence type="predicted"/>
<keyword evidence="4 6" id="KW-1133">Transmembrane helix</keyword>
<dbReference type="NCBIfam" id="NF037997">
    <property type="entry name" value="Na_Pi_symport"/>
    <property type="match status" value="1"/>
</dbReference>
<dbReference type="AlphaFoldDB" id="A0A4R3M8K9"/>
<protein>
    <submittedName>
        <fullName evidence="7">Phosphate:Na+ symporter</fullName>
    </submittedName>
</protein>
<organism evidence="7 8">
    <name type="scientific">Aquabacter spiritensis</name>
    <dbReference type="NCBI Taxonomy" id="933073"/>
    <lineage>
        <taxon>Bacteria</taxon>
        <taxon>Pseudomonadati</taxon>
        <taxon>Pseudomonadota</taxon>
        <taxon>Alphaproteobacteria</taxon>
        <taxon>Hyphomicrobiales</taxon>
        <taxon>Xanthobacteraceae</taxon>
        <taxon>Aquabacter</taxon>
    </lineage>
</organism>
<dbReference type="GO" id="GO:0005436">
    <property type="term" value="F:sodium:phosphate symporter activity"/>
    <property type="evidence" value="ECO:0007669"/>
    <property type="project" value="InterPro"/>
</dbReference>
<feature type="transmembrane region" description="Helical" evidence="6">
    <location>
        <begin position="161"/>
        <end position="183"/>
    </location>
</feature>
<feature type="transmembrane region" description="Helical" evidence="6">
    <location>
        <begin position="84"/>
        <end position="112"/>
    </location>
</feature>
<evidence type="ECO:0000256" key="5">
    <source>
        <dbReference type="ARBA" id="ARBA00023136"/>
    </source>
</evidence>
<evidence type="ECO:0000313" key="8">
    <source>
        <dbReference type="Proteomes" id="UP000294664"/>
    </source>
</evidence>
<dbReference type="PANTHER" id="PTHR10010">
    <property type="entry name" value="SOLUTE CARRIER FAMILY 34 SODIUM PHOSPHATE , MEMBER 2-RELATED"/>
    <property type="match status" value="1"/>
</dbReference>
<name>A0A4R3M8K9_9HYPH</name>
<accession>A0A4R3M8K9</accession>
<keyword evidence="5 6" id="KW-0472">Membrane</keyword>
<evidence type="ECO:0000256" key="4">
    <source>
        <dbReference type="ARBA" id="ARBA00022989"/>
    </source>
</evidence>
<evidence type="ECO:0000256" key="1">
    <source>
        <dbReference type="ARBA" id="ARBA00004651"/>
    </source>
</evidence>
<comment type="caution">
    <text evidence="7">The sequence shown here is derived from an EMBL/GenBank/DDBJ whole genome shotgun (WGS) entry which is preliminary data.</text>
</comment>
<keyword evidence="3 6" id="KW-0812">Transmembrane</keyword>
<reference evidence="7 8" key="1">
    <citation type="submission" date="2019-03" db="EMBL/GenBank/DDBJ databases">
        <title>Genomic Encyclopedia of Type Strains, Phase IV (KMG-IV): sequencing the most valuable type-strain genomes for metagenomic binning, comparative biology and taxonomic classification.</title>
        <authorList>
            <person name="Goeker M."/>
        </authorList>
    </citation>
    <scope>NUCLEOTIDE SEQUENCE [LARGE SCALE GENOMIC DNA]</scope>
    <source>
        <strain evidence="7 8">DSM 9035</strain>
    </source>
</reference>
<keyword evidence="8" id="KW-1185">Reference proteome</keyword>
<dbReference type="GO" id="GO:0005886">
    <property type="term" value="C:plasma membrane"/>
    <property type="evidence" value="ECO:0007669"/>
    <property type="project" value="UniProtKB-SubCell"/>
</dbReference>
<dbReference type="EMBL" id="SMAI01000001">
    <property type="protein sequence ID" value="TCT07997.1"/>
    <property type="molecule type" value="Genomic_DNA"/>
</dbReference>
<dbReference type="OrthoDB" id="5786928at2"/>
<feature type="transmembrane region" description="Helical" evidence="6">
    <location>
        <begin position="209"/>
        <end position="230"/>
    </location>
</feature>
<gene>
    <name evidence="7" type="ORF">EDC64_101516</name>
</gene>
<dbReference type="RefSeq" id="WP_132029540.1">
    <property type="nucleotide sequence ID" value="NZ_SMAI01000001.1"/>
</dbReference>
<feature type="transmembrane region" description="Helical" evidence="6">
    <location>
        <begin position="280"/>
        <end position="301"/>
    </location>
</feature>
<evidence type="ECO:0000313" key="7">
    <source>
        <dbReference type="EMBL" id="TCT07997.1"/>
    </source>
</evidence>
<evidence type="ECO:0000256" key="6">
    <source>
        <dbReference type="SAM" id="Phobius"/>
    </source>
</evidence>
<comment type="subcellular location">
    <subcellularLocation>
        <location evidence="1">Cell membrane</location>
        <topology evidence="1">Multi-pass membrane protein</topology>
    </subcellularLocation>
</comment>
<feature type="transmembrane region" description="Helical" evidence="6">
    <location>
        <begin position="242"/>
        <end position="268"/>
    </location>
</feature>
<dbReference type="GO" id="GO:0044341">
    <property type="term" value="P:sodium-dependent phosphate transport"/>
    <property type="evidence" value="ECO:0007669"/>
    <property type="project" value="InterPro"/>
</dbReference>
<dbReference type="Pfam" id="PF02690">
    <property type="entry name" value="Na_Pi_cotrans"/>
    <property type="match status" value="2"/>
</dbReference>
<dbReference type="Proteomes" id="UP000294664">
    <property type="component" value="Unassembled WGS sequence"/>
</dbReference>
<feature type="transmembrane region" description="Helical" evidence="6">
    <location>
        <begin position="46"/>
        <end position="72"/>
    </location>
</feature>
<dbReference type="PANTHER" id="PTHR10010:SF46">
    <property type="entry name" value="SODIUM-DEPENDENT PHOSPHATE TRANSPORT PROTEIN 2B"/>
    <property type="match status" value="1"/>
</dbReference>
<evidence type="ECO:0000256" key="2">
    <source>
        <dbReference type="ARBA" id="ARBA00022475"/>
    </source>
</evidence>
<evidence type="ECO:0000256" key="3">
    <source>
        <dbReference type="ARBA" id="ARBA00022692"/>
    </source>
</evidence>